<dbReference type="AlphaFoldDB" id="A0A9P5ESP7"/>
<organism evidence="1 2">
    <name type="scientific">Colletotrichum siamense</name>
    <name type="common">Anthracnose fungus</name>
    <dbReference type="NCBI Taxonomy" id="690259"/>
    <lineage>
        <taxon>Eukaryota</taxon>
        <taxon>Fungi</taxon>
        <taxon>Dikarya</taxon>
        <taxon>Ascomycota</taxon>
        <taxon>Pezizomycotina</taxon>
        <taxon>Sordariomycetes</taxon>
        <taxon>Hypocreomycetidae</taxon>
        <taxon>Glomerellales</taxon>
        <taxon>Glomerellaceae</taxon>
        <taxon>Colletotrichum</taxon>
        <taxon>Colletotrichum gloeosporioides species complex</taxon>
    </lineage>
</organism>
<gene>
    <name evidence="1" type="ORF">CGCSCA2_v006810</name>
</gene>
<accession>A0A9P5ESP7</accession>
<evidence type="ECO:0000313" key="2">
    <source>
        <dbReference type="Proteomes" id="UP000711996"/>
    </source>
</evidence>
<dbReference type="EMBL" id="QPMT01000019">
    <property type="protein sequence ID" value="KAF4858900.1"/>
    <property type="molecule type" value="Genomic_DNA"/>
</dbReference>
<evidence type="ECO:0000313" key="1">
    <source>
        <dbReference type="EMBL" id="KAF4858900.1"/>
    </source>
</evidence>
<proteinExistence type="predicted"/>
<dbReference type="Proteomes" id="UP000711996">
    <property type="component" value="Unassembled WGS sequence"/>
</dbReference>
<reference evidence="1" key="1">
    <citation type="submission" date="2019-06" db="EMBL/GenBank/DDBJ databases">
        <authorList>
            <person name="Gan P."/>
            <person name="Shirasu K."/>
        </authorList>
    </citation>
    <scope>NUCLEOTIDE SEQUENCE [LARGE SCALE GENOMIC DNA]</scope>
    <source>
        <strain evidence="1">CAD2</strain>
    </source>
</reference>
<keyword evidence="2" id="KW-1185">Reference proteome</keyword>
<comment type="caution">
    <text evidence="1">The sequence shown here is derived from an EMBL/GenBank/DDBJ whole genome shotgun (WGS) entry which is preliminary data.</text>
</comment>
<name>A0A9P5ESP7_COLSI</name>
<sequence>MFRQGARTKVTKPHLGQLFETGGRRQQAAGAPVEAVTKLPNLTQQKSNWPSVHLGSSVLLHPRSQALPFFLSSHFFNASRLELNKPGRSIGCKPLRVHISKGT</sequence>
<protein>
    <submittedName>
        <fullName evidence="1">Uncharacterized protein</fullName>
    </submittedName>
</protein>